<evidence type="ECO:0000256" key="1">
    <source>
        <dbReference type="ARBA" id="ARBA00022729"/>
    </source>
</evidence>
<accession>A0A0K0CUQ5</accession>
<keyword evidence="2" id="KW-1015">Disulfide bond</keyword>
<dbReference type="Pfam" id="PF01549">
    <property type="entry name" value="ShK"/>
    <property type="match status" value="2"/>
</dbReference>
<dbReference type="Gene3D" id="1.10.10.1870">
    <property type="entry name" value="ShTK domain-like"/>
    <property type="match status" value="1"/>
</dbReference>
<sequence>MKQQCPFTCGYCNGAETCFDRVDPRTGRSDCASLQAYCNSSIYSKLMKAQCPKTCGLCKN</sequence>
<reference evidence="5" key="1">
    <citation type="submission" date="2012-09" db="EMBL/GenBank/DDBJ databases">
        <authorList>
            <person name="Martin A.A."/>
        </authorList>
    </citation>
    <scope>NUCLEOTIDE SEQUENCE</scope>
</reference>
<dbReference type="STRING" id="6313.A0A0K0CUQ5"/>
<dbReference type="SMART" id="SM00254">
    <property type="entry name" value="ShKT"/>
    <property type="match status" value="1"/>
</dbReference>
<dbReference type="InterPro" id="IPR003582">
    <property type="entry name" value="ShKT_dom"/>
</dbReference>
<feature type="domain" description="ShKT" evidence="4">
    <location>
        <begin position="18"/>
        <end position="58"/>
    </location>
</feature>
<dbReference type="PANTHER" id="PTHR46219">
    <property type="entry name" value="PROTEIN CBG11138"/>
    <property type="match status" value="1"/>
</dbReference>
<protein>
    <submittedName>
        <fullName evidence="6">ShTK domain protein</fullName>
    </submittedName>
</protein>
<evidence type="ECO:0000256" key="3">
    <source>
        <dbReference type="PROSITE-ProRule" id="PRU01005"/>
    </source>
</evidence>
<dbReference type="FunFam" id="1.10.10.1940:FF:000002">
    <property type="entry name" value="PHAryngeal gland Toxin-related"/>
    <property type="match status" value="1"/>
</dbReference>
<evidence type="ECO:0000256" key="2">
    <source>
        <dbReference type="ARBA" id="ARBA00023157"/>
    </source>
</evidence>
<feature type="domain" description="ShKT" evidence="4">
    <location>
        <begin position="1"/>
        <end position="12"/>
    </location>
</feature>
<dbReference type="AlphaFoldDB" id="A0A0K0CUQ5"/>
<comment type="caution">
    <text evidence="3">Lacks conserved residue(s) required for the propagation of feature annotation.</text>
</comment>
<dbReference type="WBParaSite" id="ACAC_0000097401-mRNA-1">
    <property type="protein sequence ID" value="ACAC_0000097401-mRNA-1"/>
    <property type="gene ID" value="ACAC_0000097401"/>
</dbReference>
<reference evidence="6" key="2">
    <citation type="submission" date="2017-02" db="UniProtKB">
        <authorList>
            <consortium name="WormBaseParasite"/>
        </authorList>
    </citation>
    <scope>IDENTIFICATION</scope>
</reference>
<name>A0A0K0CUQ5_ANGCA</name>
<proteinExistence type="predicted"/>
<dbReference type="PROSITE" id="PS51670">
    <property type="entry name" value="SHKT"/>
    <property type="match status" value="2"/>
</dbReference>
<keyword evidence="1" id="KW-0732">Signal</keyword>
<keyword evidence="5" id="KW-1185">Reference proteome</keyword>
<evidence type="ECO:0000313" key="6">
    <source>
        <dbReference type="WBParaSite" id="ACAC_0000097401-mRNA-1"/>
    </source>
</evidence>
<dbReference type="FunFam" id="1.10.10.1870:FF:000001">
    <property type="entry name" value="Metalloendopeptidase"/>
    <property type="match status" value="1"/>
</dbReference>
<evidence type="ECO:0000259" key="4">
    <source>
        <dbReference type="PROSITE" id="PS51670"/>
    </source>
</evidence>
<evidence type="ECO:0000313" key="5">
    <source>
        <dbReference type="Proteomes" id="UP000035642"/>
    </source>
</evidence>
<dbReference type="PANTHER" id="PTHR46219:SF5">
    <property type="entry name" value="SHKT DOMAIN-CONTAINING PROTEIN"/>
    <property type="match status" value="1"/>
</dbReference>
<organism evidence="5 6">
    <name type="scientific">Angiostrongylus cantonensis</name>
    <name type="common">Rat lungworm</name>
    <dbReference type="NCBI Taxonomy" id="6313"/>
    <lineage>
        <taxon>Eukaryota</taxon>
        <taxon>Metazoa</taxon>
        <taxon>Ecdysozoa</taxon>
        <taxon>Nematoda</taxon>
        <taxon>Chromadorea</taxon>
        <taxon>Rhabditida</taxon>
        <taxon>Rhabditina</taxon>
        <taxon>Rhabditomorpha</taxon>
        <taxon>Strongyloidea</taxon>
        <taxon>Metastrongylidae</taxon>
        <taxon>Angiostrongylus</taxon>
    </lineage>
</organism>
<dbReference type="Proteomes" id="UP000035642">
    <property type="component" value="Unassembled WGS sequence"/>
</dbReference>